<proteinExistence type="predicted"/>
<protein>
    <recommendedName>
        <fullName evidence="1">non-specific serine/threonine protein kinase</fullName>
        <ecNumber evidence="1">2.7.11.1</ecNumber>
    </recommendedName>
</protein>
<dbReference type="Proteomes" id="UP000041625">
    <property type="component" value="Unassembled WGS sequence"/>
</dbReference>
<keyword evidence="3" id="KW-0808">Transferase</keyword>
<dbReference type="InterPro" id="IPR050236">
    <property type="entry name" value="Ser_Thr_kinase_AGC"/>
</dbReference>
<evidence type="ECO:0000256" key="1">
    <source>
        <dbReference type="ARBA" id="ARBA00012513"/>
    </source>
</evidence>
<name>A0AA86XB45_9VIBR</name>
<dbReference type="InterPro" id="IPR008271">
    <property type="entry name" value="Ser/Thr_kinase_AS"/>
</dbReference>
<dbReference type="InterPro" id="IPR011009">
    <property type="entry name" value="Kinase-like_dom_sf"/>
</dbReference>
<gene>
    <name evidence="11" type="ORF">VCR31J2_1290041</name>
</gene>
<evidence type="ECO:0000313" key="12">
    <source>
        <dbReference type="Proteomes" id="UP000041625"/>
    </source>
</evidence>
<dbReference type="Pfam" id="PF00069">
    <property type="entry name" value="Pkinase"/>
    <property type="match status" value="1"/>
</dbReference>
<keyword evidence="2" id="KW-0723">Serine/threonine-protein kinase</keyword>
<evidence type="ECO:0000256" key="7">
    <source>
        <dbReference type="ARBA" id="ARBA00047899"/>
    </source>
</evidence>
<evidence type="ECO:0000313" key="11">
    <source>
        <dbReference type="EMBL" id="CDT71345.1"/>
    </source>
</evidence>
<evidence type="ECO:0000256" key="5">
    <source>
        <dbReference type="ARBA" id="ARBA00022777"/>
    </source>
</evidence>
<accession>A0AA86XB45</accession>
<dbReference type="Gene3D" id="1.10.510.10">
    <property type="entry name" value="Transferase(Phosphotransferase) domain 1"/>
    <property type="match status" value="1"/>
</dbReference>
<evidence type="ECO:0000256" key="2">
    <source>
        <dbReference type="ARBA" id="ARBA00022527"/>
    </source>
</evidence>
<feature type="region of interest" description="Disordered" evidence="9">
    <location>
        <begin position="1"/>
        <end position="21"/>
    </location>
</feature>
<dbReference type="PANTHER" id="PTHR24356:SF1">
    <property type="entry name" value="SERINE_THREONINE-PROTEIN KINASE GREATWALL"/>
    <property type="match status" value="1"/>
</dbReference>
<keyword evidence="4" id="KW-0547">Nucleotide-binding</keyword>
<dbReference type="PROSITE" id="PS00108">
    <property type="entry name" value="PROTEIN_KINASE_ST"/>
    <property type="match status" value="1"/>
</dbReference>
<feature type="domain" description="Protein kinase" evidence="10">
    <location>
        <begin position="34"/>
        <end position="266"/>
    </location>
</feature>
<feature type="compositionally biased region" description="Polar residues" evidence="9">
    <location>
        <begin position="1"/>
        <end position="13"/>
    </location>
</feature>
<keyword evidence="5" id="KW-0418">Kinase</keyword>
<evidence type="ECO:0000256" key="3">
    <source>
        <dbReference type="ARBA" id="ARBA00022679"/>
    </source>
</evidence>
<dbReference type="GO" id="GO:0005524">
    <property type="term" value="F:ATP binding"/>
    <property type="evidence" value="ECO:0007669"/>
    <property type="project" value="UniProtKB-KW"/>
</dbReference>
<dbReference type="GO" id="GO:0004674">
    <property type="term" value="F:protein serine/threonine kinase activity"/>
    <property type="evidence" value="ECO:0007669"/>
    <property type="project" value="UniProtKB-KW"/>
</dbReference>
<dbReference type="EMBL" id="CCKJ01000034">
    <property type="protein sequence ID" value="CDT71345.1"/>
    <property type="molecule type" value="Genomic_DNA"/>
</dbReference>
<dbReference type="SMART" id="SM00220">
    <property type="entry name" value="S_TKc"/>
    <property type="match status" value="1"/>
</dbReference>
<comment type="catalytic activity">
    <reaction evidence="8">
        <text>L-seryl-[protein] + ATP = O-phospho-L-seryl-[protein] + ADP + H(+)</text>
        <dbReference type="Rhea" id="RHEA:17989"/>
        <dbReference type="Rhea" id="RHEA-COMP:9863"/>
        <dbReference type="Rhea" id="RHEA-COMP:11604"/>
        <dbReference type="ChEBI" id="CHEBI:15378"/>
        <dbReference type="ChEBI" id="CHEBI:29999"/>
        <dbReference type="ChEBI" id="CHEBI:30616"/>
        <dbReference type="ChEBI" id="CHEBI:83421"/>
        <dbReference type="ChEBI" id="CHEBI:456216"/>
        <dbReference type="EC" id="2.7.11.1"/>
    </reaction>
</comment>
<sequence length="266" mass="30549">MGSDNAFSNSLSCPSRRAQTSEEDIFSKTNLNDEKLLQAFKAHGYTNLTRLSQRVFKAQHPSWGLVTIKYAQELKHRHFLKQEAEFLYSNTNTDSNKKDTWPNYCDYFSSHQNDCLVLSHLSGNTLLEIQNRSNINADMPSQWLSTLESAINRIHVLGYIHGDIKPSNIVLSPQGQAQLIDFGSITKIGTERSVLRFDSYTPRYSRHQSVTNKLDDWFALAVILEEQLDETDLPSRYQVLLKQHRQARYSASRVFPFNKSTIDLKS</sequence>
<dbReference type="PANTHER" id="PTHR24356">
    <property type="entry name" value="SERINE/THREONINE-PROTEIN KINASE"/>
    <property type="match status" value="1"/>
</dbReference>
<keyword evidence="12" id="KW-1185">Reference proteome</keyword>
<comment type="catalytic activity">
    <reaction evidence="7">
        <text>L-threonyl-[protein] + ATP = O-phospho-L-threonyl-[protein] + ADP + H(+)</text>
        <dbReference type="Rhea" id="RHEA:46608"/>
        <dbReference type="Rhea" id="RHEA-COMP:11060"/>
        <dbReference type="Rhea" id="RHEA-COMP:11605"/>
        <dbReference type="ChEBI" id="CHEBI:15378"/>
        <dbReference type="ChEBI" id="CHEBI:30013"/>
        <dbReference type="ChEBI" id="CHEBI:30616"/>
        <dbReference type="ChEBI" id="CHEBI:61977"/>
        <dbReference type="ChEBI" id="CHEBI:456216"/>
        <dbReference type="EC" id="2.7.11.1"/>
    </reaction>
</comment>
<dbReference type="EC" id="2.7.11.1" evidence="1"/>
<keyword evidence="6" id="KW-0067">ATP-binding</keyword>
<reference evidence="11 12" key="1">
    <citation type="submission" date="2014-06" db="EMBL/GenBank/DDBJ databases">
        <authorList>
            <person name="Le Roux F."/>
        </authorList>
    </citation>
    <scope>NUCLEOTIDE SEQUENCE [LARGE SCALE GENOMIC DNA]</scope>
    <source>
        <strain evidence="11 12">J2-31</strain>
    </source>
</reference>
<organism evidence="11 12">
    <name type="scientific">Vibrio coralliirubri</name>
    <dbReference type="NCBI Taxonomy" id="1516159"/>
    <lineage>
        <taxon>Bacteria</taxon>
        <taxon>Pseudomonadati</taxon>
        <taxon>Pseudomonadota</taxon>
        <taxon>Gammaproteobacteria</taxon>
        <taxon>Vibrionales</taxon>
        <taxon>Vibrionaceae</taxon>
        <taxon>Vibrio</taxon>
    </lineage>
</organism>
<evidence type="ECO:0000256" key="9">
    <source>
        <dbReference type="SAM" id="MobiDB-lite"/>
    </source>
</evidence>
<dbReference type="SUPFAM" id="SSF56112">
    <property type="entry name" value="Protein kinase-like (PK-like)"/>
    <property type="match status" value="1"/>
</dbReference>
<evidence type="ECO:0000256" key="4">
    <source>
        <dbReference type="ARBA" id="ARBA00022741"/>
    </source>
</evidence>
<dbReference type="InterPro" id="IPR000719">
    <property type="entry name" value="Prot_kinase_dom"/>
</dbReference>
<comment type="caution">
    <text evidence="11">The sequence shown here is derived from an EMBL/GenBank/DDBJ whole genome shotgun (WGS) entry which is preliminary data.</text>
</comment>
<evidence type="ECO:0000259" key="10">
    <source>
        <dbReference type="PROSITE" id="PS50011"/>
    </source>
</evidence>
<evidence type="ECO:0000256" key="6">
    <source>
        <dbReference type="ARBA" id="ARBA00022840"/>
    </source>
</evidence>
<evidence type="ECO:0000256" key="8">
    <source>
        <dbReference type="ARBA" id="ARBA00048679"/>
    </source>
</evidence>
<dbReference type="AlphaFoldDB" id="A0AA86XB45"/>
<dbReference type="PROSITE" id="PS50011">
    <property type="entry name" value="PROTEIN_KINASE_DOM"/>
    <property type="match status" value="1"/>
</dbReference>